<dbReference type="SUPFAM" id="SSF56112">
    <property type="entry name" value="Protein kinase-like (PK-like)"/>
    <property type="match status" value="1"/>
</dbReference>
<name>A0ABR4H9I6_9EURO</name>
<gene>
    <name evidence="1" type="ORF">BDW59DRAFT_44395</name>
</gene>
<dbReference type="EMBL" id="JBFXLS010000197">
    <property type="protein sequence ID" value="KAL2812136.1"/>
    <property type="molecule type" value="Genomic_DNA"/>
</dbReference>
<evidence type="ECO:0000313" key="2">
    <source>
        <dbReference type="Proteomes" id="UP001610335"/>
    </source>
</evidence>
<accession>A0ABR4H9I6</accession>
<reference evidence="1 2" key="1">
    <citation type="submission" date="2024-07" db="EMBL/GenBank/DDBJ databases">
        <title>Section-level genome sequencing and comparative genomics of Aspergillus sections Usti and Cavernicolus.</title>
        <authorList>
            <consortium name="Lawrence Berkeley National Laboratory"/>
            <person name="Nybo J.L."/>
            <person name="Vesth T.C."/>
            <person name="Theobald S."/>
            <person name="Frisvad J.C."/>
            <person name="Larsen T.O."/>
            <person name="Kjaerboelling I."/>
            <person name="Rothschild-Mancinelli K."/>
            <person name="Lyhne E.K."/>
            <person name="Kogle M.E."/>
            <person name="Barry K."/>
            <person name="Clum A."/>
            <person name="Na H."/>
            <person name="Ledsgaard L."/>
            <person name="Lin J."/>
            <person name="Lipzen A."/>
            <person name="Kuo A."/>
            <person name="Riley R."/>
            <person name="Mondo S."/>
            <person name="LaButti K."/>
            <person name="Haridas S."/>
            <person name="Pangalinan J."/>
            <person name="Salamov A.A."/>
            <person name="Simmons B.A."/>
            <person name="Magnuson J.K."/>
            <person name="Chen J."/>
            <person name="Drula E."/>
            <person name="Henrissat B."/>
            <person name="Wiebenga A."/>
            <person name="Lubbers R.J."/>
            <person name="Gomes A.C."/>
            <person name="Makela M.R."/>
            <person name="Stajich J."/>
            <person name="Grigoriev I.V."/>
            <person name="Mortensen U.H."/>
            <person name="De vries R.P."/>
            <person name="Baker S.E."/>
            <person name="Andersen M.R."/>
        </authorList>
    </citation>
    <scope>NUCLEOTIDE SEQUENCE [LARGE SCALE GENOMIC DNA]</scope>
    <source>
        <strain evidence="1 2">CBS 600.67</strain>
    </source>
</reference>
<dbReference type="InterPro" id="IPR011009">
    <property type="entry name" value="Kinase-like_dom_sf"/>
</dbReference>
<protein>
    <recommendedName>
        <fullName evidence="3">Protein kinase domain-containing protein</fullName>
    </recommendedName>
</protein>
<evidence type="ECO:0008006" key="3">
    <source>
        <dbReference type="Google" id="ProtNLM"/>
    </source>
</evidence>
<proteinExistence type="predicted"/>
<keyword evidence="2" id="KW-1185">Reference proteome</keyword>
<sequence>MGNVNDQSWTDKFFSQWPPPDWINTVHEGRQVFKPFPPPQEKWTLGRSADTSRRSSQDQIQVLWLLTQHEGTYLRKYVAKVFPDYTEKNAKSQLRRIPSRIPKEVKEIKDELDPYANEARAFHRIDASCNSSQRIYFPKFHGVITDLDVSKFSYGYVNHRAVVLEPIRPKLVSRRILAACKESSREFRNRLGVLGNLSDFEMEYYNTLFHDRIRRLLTLHELGVTHGDVRDDHFRLPGDFHDTVLYDFSLSYTFSPVTPYLVNFRLPRPLKDISESEQTMVEQQVFERAEKLDFRDYLVRSTRAPQSVIMDALFQTLQDEPLELIILRVKSRPDAFSMPSVNSVFPFLEGIRPNDDYTWHIRRCRLLESYVSIWVFSRTDRSDQTVMDSVADPDHIQSREEEQGSYLLCLMPKNWGAEGARSQLMSVCSSLPRGDPGCIKTWHDFKNHTGS</sequence>
<evidence type="ECO:0000313" key="1">
    <source>
        <dbReference type="EMBL" id="KAL2812136.1"/>
    </source>
</evidence>
<dbReference type="Proteomes" id="UP001610335">
    <property type="component" value="Unassembled WGS sequence"/>
</dbReference>
<comment type="caution">
    <text evidence="1">The sequence shown here is derived from an EMBL/GenBank/DDBJ whole genome shotgun (WGS) entry which is preliminary data.</text>
</comment>
<organism evidence="1 2">
    <name type="scientific">Aspergillus cavernicola</name>
    <dbReference type="NCBI Taxonomy" id="176166"/>
    <lineage>
        <taxon>Eukaryota</taxon>
        <taxon>Fungi</taxon>
        <taxon>Dikarya</taxon>
        <taxon>Ascomycota</taxon>
        <taxon>Pezizomycotina</taxon>
        <taxon>Eurotiomycetes</taxon>
        <taxon>Eurotiomycetidae</taxon>
        <taxon>Eurotiales</taxon>
        <taxon>Aspergillaceae</taxon>
        <taxon>Aspergillus</taxon>
        <taxon>Aspergillus subgen. Nidulantes</taxon>
    </lineage>
</organism>